<name>A0AAV5UCZ2_9BILA</name>
<protein>
    <recommendedName>
        <fullName evidence="13">Cytochrome P450</fullName>
    </recommendedName>
</protein>
<keyword evidence="5 9" id="KW-0560">Oxidoreductase</keyword>
<dbReference type="PANTHER" id="PTHR24292">
    <property type="entry name" value="CYTOCHROME P450"/>
    <property type="match status" value="1"/>
</dbReference>
<evidence type="ECO:0000256" key="1">
    <source>
        <dbReference type="ARBA" id="ARBA00001971"/>
    </source>
</evidence>
<organism evidence="11 12">
    <name type="scientific">Pristionchus entomophagus</name>
    <dbReference type="NCBI Taxonomy" id="358040"/>
    <lineage>
        <taxon>Eukaryota</taxon>
        <taxon>Metazoa</taxon>
        <taxon>Ecdysozoa</taxon>
        <taxon>Nematoda</taxon>
        <taxon>Chromadorea</taxon>
        <taxon>Rhabditida</taxon>
        <taxon>Rhabditina</taxon>
        <taxon>Diplogasteromorpha</taxon>
        <taxon>Diplogasteroidea</taxon>
        <taxon>Neodiplogasteridae</taxon>
        <taxon>Pristionchus</taxon>
    </lineage>
</organism>
<dbReference type="AlphaFoldDB" id="A0AAV5UCZ2"/>
<evidence type="ECO:0000256" key="4">
    <source>
        <dbReference type="ARBA" id="ARBA00022723"/>
    </source>
</evidence>
<comment type="similarity">
    <text evidence="2 9">Belongs to the cytochrome P450 family.</text>
</comment>
<dbReference type="PRINTS" id="PR00463">
    <property type="entry name" value="EP450I"/>
</dbReference>
<evidence type="ECO:0000256" key="6">
    <source>
        <dbReference type="ARBA" id="ARBA00023004"/>
    </source>
</evidence>
<keyword evidence="10" id="KW-1133">Transmembrane helix</keyword>
<evidence type="ECO:0000256" key="3">
    <source>
        <dbReference type="ARBA" id="ARBA00022617"/>
    </source>
</evidence>
<dbReference type="Proteomes" id="UP001432027">
    <property type="component" value="Unassembled WGS sequence"/>
</dbReference>
<dbReference type="Gene3D" id="1.10.630.10">
    <property type="entry name" value="Cytochrome P450"/>
    <property type="match status" value="1"/>
</dbReference>
<keyword evidence="12" id="KW-1185">Reference proteome</keyword>
<dbReference type="InterPro" id="IPR036396">
    <property type="entry name" value="Cyt_P450_sf"/>
</dbReference>
<dbReference type="PANTHER" id="PTHR24292:SF102">
    <property type="entry name" value="CYTOCHROME P450 FAMILY-RELATED"/>
    <property type="match status" value="1"/>
</dbReference>
<evidence type="ECO:0000256" key="5">
    <source>
        <dbReference type="ARBA" id="ARBA00023002"/>
    </source>
</evidence>
<keyword evidence="4 8" id="KW-0479">Metal-binding</keyword>
<feature type="non-terminal residue" evidence="11">
    <location>
        <position position="1"/>
    </location>
</feature>
<sequence length="528" mass="60104">SPSSSLLSPSHCHSYHLHPSPLSSLPPHKLIEFDEKGQMILLCVLFLLFIIYSIIHHNTLINRLKHNGFVVVPSLPLLGNEPLLSSPYSFKQFGQLAQIYGKTFALLRGSIPTVITSDPTVIREICIQHFSSFHSHALDPLDSDIYSRSNLHLFHSRGSRWKRLRTSMSTAFSLQAIRMWFTKMELRTDDLIETLPLDKEISLHSLFQRHASSVIAECVFDGDEEGKETFTDAILSFGSPSSFFSLSTFAYIFPSLTPLIISIDRRRSQFGPINPLATFTHFLAKTAYLREADQTPTDFLQYLKSVEVEEKDIGDGREDLFDPTQSRAIKCITVDELPSQLRFVSIAGFDTTANTLTLLCLLLSQNQNIQDHIRSLIFDLSPDLDTLSNLPYLQWCIWETLRLFPHASPLSTRECTSPITLSTGLRFDRGTQVVIDTWSLHYDSSLWSEPHLFRPERFSHSSSLFIPFGIGPRQCIGMRFALLEIKLALVRLLQRYRIHPVEGSTCHLTVRDTNTIWPEGIHVRFESL</sequence>
<gene>
    <name evidence="11" type="ORF">PENTCL1PPCAC_26417</name>
</gene>
<dbReference type="InterPro" id="IPR002401">
    <property type="entry name" value="Cyt_P450_E_grp-I"/>
</dbReference>
<dbReference type="SUPFAM" id="SSF48264">
    <property type="entry name" value="Cytochrome P450"/>
    <property type="match status" value="1"/>
</dbReference>
<evidence type="ECO:0008006" key="13">
    <source>
        <dbReference type="Google" id="ProtNLM"/>
    </source>
</evidence>
<dbReference type="GO" id="GO:0020037">
    <property type="term" value="F:heme binding"/>
    <property type="evidence" value="ECO:0007669"/>
    <property type="project" value="InterPro"/>
</dbReference>
<dbReference type="EMBL" id="BTSX01000006">
    <property type="protein sequence ID" value="GMT04243.1"/>
    <property type="molecule type" value="Genomic_DNA"/>
</dbReference>
<keyword evidence="6 8" id="KW-0408">Iron</keyword>
<dbReference type="Pfam" id="PF00067">
    <property type="entry name" value="p450"/>
    <property type="match status" value="1"/>
</dbReference>
<evidence type="ECO:0000256" key="8">
    <source>
        <dbReference type="PIRSR" id="PIRSR602401-1"/>
    </source>
</evidence>
<dbReference type="InterPro" id="IPR001128">
    <property type="entry name" value="Cyt_P450"/>
</dbReference>
<dbReference type="PROSITE" id="PS00086">
    <property type="entry name" value="CYTOCHROME_P450"/>
    <property type="match status" value="1"/>
</dbReference>
<proteinExistence type="inferred from homology"/>
<evidence type="ECO:0000256" key="2">
    <source>
        <dbReference type="ARBA" id="ARBA00010617"/>
    </source>
</evidence>
<dbReference type="InterPro" id="IPR017972">
    <property type="entry name" value="Cyt_P450_CS"/>
</dbReference>
<dbReference type="InterPro" id="IPR050476">
    <property type="entry name" value="Insect_CytP450_Detox"/>
</dbReference>
<evidence type="ECO:0000256" key="10">
    <source>
        <dbReference type="SAM" id="Phobius"/>
    </source>
</evidence>
<accession>A0AAV5UCZ2</accession>
<comment type="caution">
    <text evidence="11">The sequence shown here is derived from an EMBL/GenBank/DDBJ whole genome shotgun (WGS) entry which is preliminary data.</text>
</comment>
<dbReference type="GO" id="GO:0016705">
    <property type="term" value="F:oxidoreductase activity, acting on paired donors, with incorporation or reduction of molecular oxygen"/>
    <property type="evidence" value="ECO:0007669"/>
    <property type="project" value="InterPro"/>
</dbReference>
<feature type="transmembrane region" description="Helical" evidence="10">
    <location>
        <begin position="37"/>
        <end position="55"/>
    </location>
</feature>
<keyword evidence="10" id="KW-0812">Transmembrane</keyword>
<evidence type="ECO:0000256" key="7">
    <source>
        <dbReference type="ARBA" id="ARBA00023033"/>
    </source>
</evidence>
<evidence type="ECO:0000256" key="9">
    <source>
        <dbReference type="RuleBase" id="RU000461"/>
    </source>
</evidence>
<evidence type="ECO:0000313" key="11">
    <source>
        <dbReference type="EMBL" id="GMT04243.1"/>
    </source>
</evidence>
<keyword evidence="7 9" id="KW-0503">Monooxygenase</keyword>
<comment type="cofactor">
    <cofactor evidence="1 8">
        <name>heme</name>
        <dbReference type="ChEBI" id="CHEBI:30413"/>
    </cofactor>
</comment>
<feature type="transmembrane region" description="Helical" evidence="10">
    <location>
        <begin position="243"/>
        <end position="263"/>
    </location>
</feature>
<feature type="binding site" description="axial binding residue" evidence="8">
    <location>
        <position position="475"/>
    </location>
    <ligand>
        <name>heme</name>
        <dbReference type="ChEBI" id="CHEBI:30413"/>
    </ligand>
    <ligandPart>
        <name>Fe</name>
        <dbReference type="ChEBI" id="CHEBI:18248"/>
    </ligandPart>
</feature>
<keyword evidence="10" id="KW-0472">Membrane</keyword>
<keyword evidence="3 8" id="KW-0349">Heme</keyword>
<dbReference type="GO" id="GO:0004497">
    <property type="term" value="F:monooxygenase activity"/>
    <property type="evidence" value="ECO:0007669"/>
    <property type="project" value="UniProtKB-KW"/>
</dbReference>
<dbReference type="PRINTS" id="PR00385">
    <property type="entry name" value="P450"/>
</dbReference>
<dbReference type="GO" id="GO:0005506">
    <property type="term" value="F:iron ion binding"/>
    <property type="evidence" value="ECO:0007669"/>
    <property type="project" value="InterPro"/>
</dbReference>
<reference evidence="11" key="1">
    <citation type="submission" date="2023-10" db="EMBL/GenBank/DDBJ databases">
        <title>Genome assembly of Pristionchus species.</title>
        <authorList>
            <person name="Yoshida K."/>
            <person name="Sommer R.J."/>
        </authorList>
    </citation>
    <scope>NUCLEOTIDE SEQUENCE</scope>
    <source>
        <strain evidence="11">RS0144</strain>
    </source>
</reference>
<evidence type="ECO:0000313" key="12">
    <source>
        <dbReference type="Proteomes" id="UP001432027"/>
    </source>
</evidence>